<dbReference type="InterPro" id="IPR002016">
    <property type="entry name" value="Haem_peroxidase"/>
</dbReference>
<evidence type="ECO:0000256" key="2">
    <source>
        <dbReference type="ARBA" id="ARBA00006873"/>
    </source>
</evidence>
<dbReference type="Gene3D" id="1.10.420.10">
    <property type="entry name" value="Peroxidase, domain 2"/>
    <property type="match status" value="2"/>
</dbReference>
<proteinExistence type="inferred from homology"/>
<comment type="similarity">
    <text evidence="2">Belongs to the peroxidase family. Ascorbate peroxidase subfamily.</text>
</comment>
<evidence type="ECO:0000256" key="4">
    <source>
        <dbReference type="ARBA" id="ARBA00023002"/>
    </source>
</evidence>
<dbReference type="PROSITE" id="PS50873">
    <property type="entry name" value="PEROXIDASE_4"/>
    <property type="match status" value="1"/>
</dbReference>
<dbReference type="InterPro" id="IPR044831">
    <property type="entry name" value="Ccp1-like"/>
</dbReference>
<evidence type="ECO:0000259" key="5">
    <source>
        <dbReference type="PROSITE" id="PS50873"/>
    </source>
</evidence>
<feature type="domain" description="Plant heme peroxidase family profile" evidence="5">
    <location>
        <begin position="3"/>
        <end position="170"/>
    </location>
</feature>
<name>A0ABQ7G1D5_DUNSA</name>
<comment type="caution">
    <text evidence="6">The sequence shown here is derived from an EMBL/GenBank/DDBJ whole genome shotgun (WGS) entry which is preliminary data.</text>
</comment>
<evidence type="ECO:0000256" key="3">
    <source>
        <dbReference type="ARBA" id="ARBA00012940"/>
    </source>
</evidence>
<evidence type="ECO:0000313" key="6">
    <source>
        <dbReference type="EMBL" id="KAF5828414.1"/>
    </source>
</evidence>
<comment type="cofactor">
    <cofactor evidence="1">
        <name>heme b</name>
        <dbReference type="ChEBI" id="CHEBI:60344"/>
    </cofactor>
</comment>
<dbReference type="Gene3D" id="1.10.520.10">
    <property type="match status" value="1"/>
</dbReference>
<dbReference type="InterPro" id="IPR002207">
    <property type="entry name" value="Peroxidase_I"/>
</dbReference>
<dbReference type="GO" id="GO:0004601">
    <property type="term" value="F:peroxidase activity"/>
    <property type="evidence" value="ECO:0007669"/>
    <property type="project" value="UniProtKB-KW"/>
</dbReference>
<gene>
    <name evidence="6" type="ORF">DUNSADRAFT_17648</name>
</gene>
<dbReference type="InterPro" id="IPR019793">
    <property type="entry name" value="Peroxidases_heam-ligand_BS"/>
</dbReference>
<dbReference type="PROSITE" id="PS00435">
    <property type="entry name" value="PEROXIDASE_1"/>
    <property type="match status" value="2"/>
</dbReference>
<dbReference type="PRINTS" id="PR00458">
    <property type="entry name" value="PEROXIDASE"/>
</dbReference>
<accession>A0ABQ7G1D5</accession>
<keyword evidence="7" id="KW-1185">Reference proteome</keyword>
<dbReference type="Pfam" id="PF00141">
    <property type="entry name" value="peroxidase"/>
    <property type="match status" value="1"/>
</dbReference>
<feature type="non-terminal residue" evidence="6">
    <location>
        <position position="1"/>
    </location>
</feature>
<dbReference type="EC" id="1.11.1.11" evidence="3"/>
<evidence type="ECO:0000256" key="1">
    <source>
        <dbReference type="ARBA" id="ARBA00001970"/>
    </source>
</evidence>
<keyword evidence="6" id="KW-0575">Peroxidase</keyword>
<dbReference type="Proteomes" id="UP000815325">
    <property type="component" value="Unassembled WGS sequence"/>
</dbReference>
<reference evidence="6" key="1">
    <citation type="submission" date="2017-08" db="EMBL/GenBank/DDBJ databases">
        <authorList>
            <person name="Polle J.E."/>
            <person name="Barry K."/>
            <person name="Cushman J."/>
            <person name="Schmutz J."/>
            <person name="Tran D."/>
            <person name="Hathwaick L.T."/>
            <person name="Yim W.C."/>
            <person name="Jenkins J."/>
            <person name="Mckie-Krisberg Z.M."/>
            <person name="Prochnik S."/>
            <person name="Lindquist E."/>
            <person name="Dockter R.B."/>
            <person name="Adam C."/>
            <person name="Molina H."/>
            <person name="Bunkerborg J."/>
            <person name="Jin E."/>
            <person name="Buchheim M."/>
            <person name="Magnuson J."/>
        </authorList>
    </citation>
    <scope>NUCLEOTIDE SEQUENCE</scope>
    <source>
        <strain evidence="6">CCAP 19/18</strain>
    </source>
</reference>
<sequence length="170" mass="18276">CLQLAKAIEGTLAGPAVSLADLVMLAGAHAVWQCNGPDILLRIGRPDAPGPDPEGRLPDENSSAALLKANFADKGFSARELVALSGAHTIGNKGFGGPYAFDNTYYKELLKKPWTNTKDSMASMIGLPSDHVLPDDEELQPIIQEYAKDQEAFFKDFSAAYVKLSELGIR</sequence>
<dbReference type="PRINTS" id="PR00459">
    <property type="entry name" value="ASPEROXIDASE"/>
</dbReference>
<evidence type="ECO:0000313" key="7">
    <source>
        <dbReference type="Proteomes" id="UP000815325"/>
    </source>
</evidence>
<dbReference type="InterPro" id="IPR010255">
    <property type="entry name" value="Haem_peroxidase_sf"/>
</dbReference>
<organism evidence="6 7">
    <name type="scientific">Dunaliella salina</name>
    <name type="common">Green alga</name>
    <name type="synonym">Protococcus salinus</name>
    <dbReference type="NCBI Taxonomy" id="3046"/>
    <lineage>
        <taxon>Eukaryota</taxon>
        <taxon>Viridiplantae</taxon>
        <taxon>Chlorophyta</taxon>
        <taxon>core chlorophytes</taxon>
        <taxon>Chlorophyceae</taxon>
        <taxon>CS clade</taxon>
        <taxon>Chlamydomonadales</taxon>
        <taxon>Dunaliellaceae</taxon>
        <taxon>Dunaliella</taxon>
    </lineage>
</organism>
<dbReference type="PANTHER" id="PTHR31356:SF8">
    <property type="entry name" value="L-ASCORBATE PEROXIDASE 6-RELATED"/>
    <property type="match status" value="1"/>
</dbReference>
<keyword evidence="4" id="KW-0560">Oxidoreductase</keyword>
<dbReference type="SUPFAM" id="SSF48113">
    <property type="entry name" value="Heme-dependent peroxidases"/>
    <property type="match status" value="1"/>
</dbReference>
<dbReference type="EMBL" id="MU070306">
    <property type="protein sequence ID" value="KAF5828414.1"/>
    <property type="molecule type" value="Genomic_DNA"/>
</dbReference>
<protein>
    <recommendedName>
        <fullName evidence="3">L-ascorbate peroxidase</fullName>
        <ecNumber evidence="3">1.11.1.11</ecNumber>
    </recommendedName>
</protein>
<dbReference type="PANTHER" id="PTHR31356">
    <property type="entry name" value="THYLAKOID LUMENAL 29 KDA PROTEIN, CHLOROPLASTIC-RELATED"/>
    <property type="match status" value="1"/>
</dbReference>